<evidence type="ECO:0000313" key="2">
    <source>
        <dbReference type="Proteomes" id="UP000824540"/>
    </source>
</evidence>
<sequence>MCSCLGMQRSGSQSLPAWALDVVPMVTERRRIAGRPDGAQQPIKMICGGERMTFSSCSGNDTEQMQSWTMASGWNGVNVM</sequence>
<protein>
    <submittedName>
        <fullName evidence="1">Uncharacterized protein</fullName>
    </submittedName>
</protein>
<comment type="caution">
    <text evidence="1">The sequence shown here is derived from an EMBL/GenBank/DDBJ whole genome shotgun (WGS) entry which is preliminary data.</text>
</comment>
<keyword evidence="2" id="KW-1185">Reference proteome</keyword>
<gene>
    <name evidence="1" type="ORF">JZ751_008146</name>
</gene>
<dbReference type="AlphaFoldDB" id="A0A8T2ND32"/>
<dbReference type="EMBL" id="JAFBMS010000151">
    <property type="protein sequence ID" value="KAG9334397.1"/>
    <property type="molecule type" value="Genomic_DNA"/>
</dbReference>
<name>A0A8T2ND32_9TELE</name>
<dbReference type="Proteomes" id="UP000824540">
    <property type="component" value="Unassembled WGS sequence"/>
</dbReference>
<evidence type="ECO:0000313" key="1">
    <source>
        <dbReference type="EMBL" id="KAG9334397.1"/>
    </source>
</evidence>
<reference evidence="1" key="1">
    <citation type="thesis" date="2021" institute="BYU ScholarsArchive" country="Provo, UT, USA">
        <title>Applications of and Algorithms for Genome Assembly and Genomic Analyses with an Emphasis on Marine Teleosts.</title>
        <authorList>
            <person name="Pickett B.D."/>
        </authorList>
    </citation>
    <scope>NUCLEOTIDE SEQUENCE</scope>
    <source>
        <strain evidence="1">HI-2016</strain>
    </source>
</reference>
<organism evidence="1 2">
    <name type="scientific">Albula glossodonta</name>
    <name type="common">roundjaw bonefish</name>
    <dbReference type="NCBI Taxonomy" id="121402"/>
    <lineage>
        <taxon>Eukaryota</taxon>
        <taxon>Metazoa</taxon>
        <taxon>Chordata</taxon>
        <taxon>Craniata</taxon>
        <taxon>Vertebrata</taxon>
        <taxon>Euteleostomi</taxon>
        <taxon>Actinopterygii</taxon>
        <taxon>Neopterygii</taxon>
        <taxon>Teleostei</taxon>
        <taxon>Albuliformes</taxon>
        <taxon>Albulidae</taxon>
        <taxon>Albula</taxon>
    </lineage>
</organism>
<accession>A0A8T2ND32</accession>
<proteinExistence type="predicted"/>